<dbReference type="Proteomes" id="UP000824533">
    <property type="component" value="Linkage Group LG01"/>
</dbReference>
<name>A0ACC1DJZ1_9NEOP</name>
<organism evidence="1 2">
    <name type="scientific">Dendrolimus kikuchii</name>
    <dbReference type="NCBI Taxonomy" id="765133"/>
    <lineage>
        <taxon>Eukaryota</taxon>
        <taxon>Metazoa</taxon>
        <taxon>Ecdysozoa</taxon>
        <taxon>Arthropoda</taxon>
        <taxon>Hexapoda</taxon>
        <taxon>Insecta</taxon>
        <taxon>Pterygota</taxon>
        <taxon>Neoptera</taxon>
        <taxon>Endopterygota</taxon>
        <taxon>Lepidoptera</taxon>
        <taxon>Glossata</taxon>
        <taxon>Ditrysia</taxon>
        <taxon>Bombycoidea</taxon>
        <taxon>Lasiocampidae</taxon>
        <taxon>Dendrolimus</taxon>
    </lineage>
</organism>
<protein>
    <submittedName>
        <fullName evidence="1">Uncharacterized protein</fullName>
    </submittedName>
</protein>
<gene>
    <name evidence="1" type="ORF">K1T71_000150</name>
</gene>
<sequence>MGTTRVATRLMSNNSGQNGRQPSTPRTAPPTDPRIRPSSGPPNREICKDFVWGICKKGTQCKYRHELEFEFMKEILRFCHDYQNRMGCMRPDCAYLHASSEEETRFRTARQIPKALAERYAAQAAIQNAGGTEASTSAASMMFMNEYLAQPPPPPPPPPATIAPVAAAPPPPPAPVMPNMLAPPPPPPPPTASSTTVKASTPIYTGFKFTTVNSNLFDPTRPPPPITQSSTENRNLKPSQPYARAPPAPAPPGGGAASIPERVTRGQTLRKSDCNSPLQRLSGAGPDVADVHIKLIRQNINQIIKIMILEHIRFLQKIIILGITKGLSTTNAEVELLKHIYVAWEGSQNTLPKRHIVRTTVEPHTRLTPLTRRRNYTLINNSTSLLRVFIKTISCTDKCINSFISFDAQSYSISKNKYSMNQPIDTGFTNRVSATSTRTASLKSKWESELARLALSLSYPKTIQKKFSNIPSITNVYKQR</sequence>
<reference evidence="1 2" key="1">
    <citation type="journal article" date="2021" name="Front. Genet.">
        <title>Chromosome-Level Genome Assembly Reveals Significant Gene Expansion in the Toll and IMD Signaling Pathways of Dendrolimus kikuchii.</title>
        <authorList>
            <person name="Zhou J."/>
            <person name="Wu P."/>
            <person name="Xiong Z."/>
            <person name="Liu N."/>
            <person name="Zhao N."/>
            <person name="Ji M."/>
            <person name="Qiu Y."/>
            <person name="Yang B."/>
        </authorList>
    </citation>
    <scope>NUCLEOTIDE SEQUENCE [LARGE SCALE GENOMIC DNA]</scope>
    <source>
        <strain evidence="1">Ann1</strain>
    </source>
</reference>
<proteinExistence type="predicted"/>
<accession>A0ACC1DJZ1</accession>
<keyword evidence="2" id="KW-1185">Reference proteome</keyword>
<dbReference type="EMBL" id="CM034387">
    <property type="protein sequence ID" value="KAJ0183727.1"/>
    <property type="molecule type" value="Genomic_DNA"/>
</dbReference>
<evidence type="ECO:0000313" key="2">
    <source>
        <dbReference type="Proteomes" id="UP000824533"/>
    </source>
</evidence>
<comment type="caution">
    <text evidence="1">The sequence shown here is derived from an EMBL/GenBank/DDBJ whole genome shotgun (WGS) entry which is preliminary data.</text>
</comment>
<evidence type="ECO:0000313" key="1">
    <source>
        <dbReference type="EMBL" id="KAJ0183727.1"/>
    </source>
</evidence>